<reference evidence="1" key="1">
    <citation type="submission" date="2014-09" db="EMBL/GenBank/DDBJ databases">
        <authorList>
            <person name="Magalhaes I.L.F."/>
            <person name="Oliveira U."/>
            <person name="Santos F.R."/>
            <person name="Vidigal T.H.D.A."/>
            <person name="Brescovit A.D."/>
            <person name="Santos A.J."/>
        </authorList>
    </citation>
    <scope>NUCLEOTIDE SEQUENCE</scope>
    <source>
        <tissue evidence="1">Shoot tissue taken approximately 20 cm above the soil surface</tissue>
    </source>
</reference>
<evidence type="ECO:0000313" key="1">
    <source>
        <dbReference type="EMBL" id="JAD66877.1"/>
    </source>
</evidence>
<dbReference type="EMBL" id="GBRH01231018">
    <property type="protein sequence ID" value="JAD66877.1"/>
    <property type="molecule type" value="Transcribed_RNA"/>
</dbReference>
<accession>A0A0A9C5T1</accession>
<organism evidence="1">
    <name type="scientific">Arundo donax</name>
    <name type="common">Giant reed</name>
    <name type="synonym">Donax arundinaceus</name>
    <dbReference type="NCBI Taxonomy" id="35708"/>
    <lineage>
        <taxon>Eukaryota</taxon>
        <taxon>Viridiplantae</taxon>
        <taxon>Streptophyta</taxon>
        <taxon>Embryophyta</taxon>
        <taxon>Tracheophyta</taxon>
        <taxon>Spermatophyta</taxon>
        <taxon>Magnoliopsida</taxon>
        <taxon>Liliopsida</taxon>
        <taxon>Poales</taxon>
        <taxon>Poaceae</taxon>
        <taxon>PACMAD clade</taxon>
        <taxon>Arundinoideae</taxon>
        <taxon>Arundineae</taxon>
        <taxon>Arundo</taxon>
    </lineage>
</organism>
<protein>
    <submittedName>
        <fullName evidence="1">Uncharacterized protein</fullName>
    </submittedName>
</protein>
<name>A0A0A9C5T1_ARUDO</name>
<reference evidence="1" key="2">
    <citation type="journal article" date="2015" name="Data Brief">
        <title>Shoot transcriptome of the giant reed, Arundo donax.</title>
        <authorList>
            <person name="Barrero R.A."/>
            <person name="Guerrero F.D."/>
            <person name="Moolhuijzen P."/>
            <person name="Goolsby J.A."/>
            <person name="Tidwell J."/>
            <person name="Bellgard S.E."/>
            <person name="Bellgard M.I."/>
        </authorList>
    </citation>
    <scope>NUCLEOTIDE SEQUENCE</scope>
    <source>
        <tissue evidence="1">Shoot tissue taken approximately 20 cm above the soil surface</tissue>
    </source>
</reference>
<dbReference type="AlphaFoldDB" id="A0A0A9C5T1"/>
<proteinExistence type="predicted"/>
<sequence length="73" mass="7968">MVRLSSEFFEEIAHPFCSISEAPNFTSLAKHFSSLSALILLTSASGDSSPCSFSDGGCFRTLSPFVHMFVHLH</sequence>